<accession>A0A2T7PAA8</accession>
<dbReference type="GO" id="GO:0005634">
    <property type="term" value="C:nucleus"/>
    <property type="evidence" value="ECO:0007669"/>
    <property type="project" value="TreeGrafter"/>
</dbReference>
<dbReference type="EMBL" id="PZQS01000005">
    <property type="protein sequence ID" value="PVD30341.1"/>
    <property type="molecule type" value="Genomic_DNA"/>
</dbReference>
<dbReference type="STRING" id="400727.A0A2T7PAA8"/>
<dbReference type="PRINTS" id="PR00869">
    <property type="entry name" value="DNAPOLX"/>
</dbReference>
<dbReference type="SUPFAM" id="SSF47802">
    <property type="entry name" value="DNA polymerase beta, N-terminal domain-like"/>
    <property type="match status" value="1"/>
</dbReference>
<keyword evidence="4" id="KW-1185">Reference proteome</keyword>
<dbReference type="InterPro" id="IPR027421">
    <property type="entry name" value="DNA_pol_lamdba_lyase_dom_sf"/>
</dbReference>
<evidence type="ECO:0000313" key="3">
    <source>
        <dbReference type="EMBL" id="PVD30341.1"/>
    </source>
</evidence>
<dbReference type="GO" id="GO:0003677">
    <property type="term" value="F:DNA binding"/>
    <property type="evidence" value="ECO:0007669"/>
    <property type="project" value="InterPro"/>
</dbReference>
<dbReference type="Pfam" id="PF14792">
    <property type="entry name" value="DNA_pol_B_palm"/>
    <property type="match status" value="1"/>
</dbReference>
<dbReference type="InterPro" id="IPR028207">
    <property type="entry name" value="DNA_pol_B_palm_palm"/>
</dbReference>
<feature type="domain" description="DNA-directed DNA polymerase X" evidence="2">
    <location>
        <begin position="68"/>
        <end position="326"/>
    </location>
</feature>
<proteinExistence type="predicted"/>
<evidence type="ECO:0000313" key="4">
    <source>
        <dbReference type="Proteomes" id="UP000245119"/>
    </source>
</evidence>
<dbReference type="GO" id="GO:0006303">
    <property type="term" value="P:double-strand break repair via nonhomologous end joining"/>
    <property type="evidence" value="ECO:0007669"/>
    <property type="project" value="TreeGrafter"/>
</dbReference>
<gene>
    <name evidence="3" type="ORF">C0Q70_09605</name>
</gene>
<comment type="caution">
    <text evidence="3">The sequence shown here is derived from an EMBL/GenBank/DDBJ whole genome shotgun (WGS) entry which is preliminary data.</text>
</comment>
<organism evidence="3 4">
    <name type="scientific">Pomacea canaliculata</name>
    <name type="common">Golden apple snail</name>
    <dbReference type="NCBI Taxonomy" id="400727"/>
    <lineage>
        <taxon>Eukaryota</taxon>
        <taxon>Metazoa</taxon>
        <taxon>Spiralia</taxon>
        <taxon>Lophotrochozoa</taxon>
        <taxon>Mollusca</taxon>
        <taxon>Gastropoda</taxon>
        <taxon>Caenogastropoda</taxon>
        <taxon>Architaenioglossa</taxon>
        <taxon>Ampullarioidea</taxon>
        <taxon>Ampullariidae</taxon>
        <taxon>Pomacea</taxon>
    </lineage>
</organism>
<dbReference type="InterPro" id="IPR002054">
    <property type="entry name" value="DNA-dir_DNA_pol_X"/>
</dbReference>
<dbReference type="SMART" id="SM00483">
    <property type="entry name" value="POLXc"/>
    <property type="match status" value="1"/>
</dbReference>
<dbReference type="InterPro" id="IPR043519">
    <property type="entry name" value="NT_sf"/>
</dbReference>
<dbReference type="SUPFAM" id="SSF81301">
    <property type="entry name" value="Nucleotidyltransferase"/>
    <property type="match status" value="1"/>
</dbReference>
<feature type="region of interest" description="Disordered" evidence="1">
    <location>
        <begin position="272"/>
        <end position="347"/>
    </location>
</feature>
<protein>
    <recommendedName>
        <fullName evidence="2">DNA-directed DNA polymerase X domain-containing protein</fullName>
    </recommendedName>
</protein>
<dbReference type="Gene3D" id="3.30.460.10">
    <property type="entry name" value="Beta Polymerase, domain 2"/>
    <property type="match status" value="1"/>
</dbReference>
<dbReference type="OrthoDB" id="205514at2759"/>
<dbReference type="GO" id="GO:0003887">
    <property type="term" value="F:DNA-directed DNA polymerase activity"/>
    <property type="evidence" value="ECO:0007669"/>
    <property type="project" value="InterPro"/>
</dbReference>
<dbReference type="PANTHER" id="PTHR11276">
    <property type="entry name" value="DNA POLYMERASE TYPE-X FAMILY MEMBER"/>
    <property type="match status" value="1"/>
</dbReference>
<reference evidence="3 4" key="1">
    <citation type="submission" date="2018-04" db="EMBL/GenBank/DDBJ databases">
        <title>The genome of golden apple snail Pomacea canaliculata provides insight into stress tolerance and invasive adaptation.</title>
        <authorList>
            <person name="Liu C."/>
            <person name="Liu B."/>
            <person name="Ren Y."/>
            <person name="Zhang Y."/>
            <person name="Wang H."/>
            <person name="Li S."/>
            <person name="Jiang F."/>
            <person name="Yin L."/>
            <person name="Zhang G."/>
            <person name="Qian W."/>
            <person name="Fan W."/>
        </authorList>
    </citation>
    <scope>NUCLEOTIDE SEQUENCE [LARGE SCALE GENOMIC DNA]</scope>
    <source>
        <strain evidence="3">SZHN2017</strain>
        <tissue evidence="3">Muscle</tissue>
    </source>
</reference>
<dbReference type="Proteomes" id="UP000245119">
    <property type="component" value="Linkage Group LG5"/>
</dbReference>
<dbReference type="InterPro" id="IPR022312">
    <property type="entry name" value="DNA_pol_X"/>
</dbReference>
<evidence type="ECO:0000256" key="1">
    <source>
        <dbReference type="SAM" id="MobiDB-lite"/>
    </source>
</evidence>
<dbReference type="PANTHER" id="PTHR11276:SF40">
    <property type="entry name" value="BRCT DOMAIN-CONTAINING PROTEIN"/>
    <property type="match status" value="1"/>
</dbReference>
<dbReference type="Gene3D" id="1.10.150.110">
    <property type="entry name" value="DNA polymerase beta, N-terminal domain-like"/>
    <property type="match status" value="1"/>
</dbReference>
<name>A0A2T7PAA8_POMCA</name>
<evidence type="ECO:0000259" key="2">
    <source>
        <dbReference type="SMART" id="SM00483"/>
    </source>
</evidence>
<dbReference type="AlphaFoldDB" id="A0A2T7PAA8"/>
<sequence length="347" mass="38891">MATTSGDRDAVVYIMPQRIPKRMLQDIKSAVLRTNIPSCLKEATQTAKNQDKAIIPSWACQRVTPLKHLNEKFTNALETLEEHAEFRDGENDYSRALAFRRASVCPQEPSIPAQPRNGLKRWKSIDDVRQHNTNIKDERILWGLAYHEDLTDSVKRVEADVFVRLVQREAEAILPGVIVQLTGGFRRGKLMGHDVDILLTHREEGKEQGLLTSLLKALDRRQMVLTGQWLKSTFTSDDFHRDSKSTLDQFEKWLGICKFEKAWSAENSGYACASVGSDEPRSEDPDDGAAGNRDKPPDDATSAPTACKRQKTDSSSAPALPPSCRSRVPTLPQDVLQTARGRRGAWT</sequence>